<dbReference type="CDD" id="cd02440">
    <property type="entry name" value="AdoMet_MTases"/>
    <property type="match status" value="1"/>
</dbReference>
<keyword evidence="5" id="KW-0963">Cytoplasm</keyword>
<gene>
    <name evidence="12" type="ORF">CTZ28_11850</name>
</gene>
<evidence type="ECO:0000256" key="10">
    <source>
        <dbReference type="ARBA" id="ARBA00031323"/>
    </source>
</evidence>
<accession>A0A3M0IGW8</accession>
<evidence type="ECO:0000256" key="3">
    <source>
        <dbReference type="ARBA" id="ARBA00011890"/>
    </source>
</evidence>
<evidence type="ECO:0000256" key="1">
    <source>
        <dbReference type="ARBA" id="ARBA00004496"/>
    </source>
</evidence>
<organism evidence="12 13">
    <name type="scientific">Streptomyces shenzhenensis</name>
    <dbReference type="NCBI Taxonomy" id="943815"/>
    <lineage>
        <taxon>Bacteria</taxon>
        <taxon>Bacillati</taxon>
        <taxon>Actinomycetota</taxon>
        <taxon>Actinomycetes</taxon>
        <taxon>Kitasatosporales</taxon>
        <taxon>Streptomycetaceae</taxon>
        <taxon>Streptomyces</taxon>
    </lineage>
</organism>
<dbReference type="OrthoDB" id="5143400at2"/>
<evidence type="ECO:0000256" key="4">
    <source>
        <dbReference type="ARBA" id="ARBA00013346"/>
    </source>
</evidence>
<dbReference type="PANTHER" id="PTHR11579:SF0">
    <property type="entry name" value="PROTEIN-L-ISOASPARTATE(D-ASPARTATE) O-METHYLTRANSFERASE"/>
    <property type="match status" value="1"/>
</dbReference>
<evidence type="ECO:0000256" key="9">
    <source>
        <dbReference type="ARBA" id="ARBA00030757"/>
    </source>
</evidence>
<evidence type="ECO:0000256" key="2">
    <source>
        <dbReference type="ARBA" id="ARBA00005369"/>
    </source>
</evidence>
<evidence type="ECO:0000256" key="5">
    <source>
        <dbReference type="ARBA" id="ARBA00022490"/>
    </source>
</evidence>
<evidence type="ECO:0000256" key="8">
    <source>
        <dbReference type="ARBA" id="ARBA00022691"/>
    </source>
</evidence>
<keyword evidence="8" id="KW-0949">S-adenosyl-L-methionine</keyword>
<keyword evidence="7 12" id="KW-0808">Transferase</keyword>
<evidence type="ECO:0000313" key="13">
    <source>
        <dbReference type="Proteomes" id="UP000270471"/>
    </source>
</evidence>
<dbReference type="GO" id="GO:0032259">
    <property type="term" value="P:methylation"/>
    <property type="evidence" value="ECO:0007669"/>
    <property type="project" value="UniProtKB-KW"/>
</dbReference>
<comment type="subcellular location">
    <subcellularLocation>
        <location evidence="1">Cytoplasm</location>
    </subcellularLocation>
</comment>
<comment type="caution">
    <text evidence="12">The sequence shown here is derived from an EMBL/GenBank/DDBJ whole genome shotgun (WGS) entry which is preliminary data.</text>
</comment>
<dbReference type="Pfam" id="PF01135">
    <property type="entry name" value="PCMT"/>
    <property type="match status" value="1"/>
</dbReference>
<evidence type="ECO:0000313" key="12">
    <source>
        <dbReference type="EMBL" id="RMB85489.1"/>
    </source>
</evidence>
<sequence length="393" mass="42285">MNLPDTTPERKALADRLTEQEHLSSPAWRAAVEAVPRELFLSFGVFLPDDDTGLWRPVTPDSVSPHEWVEIAYRDESLVTQLDGHLTPDQATEPVPGFPTSSSTVPATVVGMLEALDVGDGHNTAEIGTGTGYSTALMCHRLGEDNVTTVEVDPEVAATADAALEKAGFSTWTVTGDGLLGNPRRAPYDRLIATCAVRRIPYTWVRQTKPGGIILATIGPGAWSYGTGLAKLTVKEDGTAEGRIIDRSSFMPARAEASVPLSGDLAARAAYADTERNTALSPAVLEQWMPAFLAQLATPGAQFVRAHSSDGRETVYLFDTGRESFAALTQDGGEWTVRQGGPVAIWDTIEGAVTAWQEAGEPDISAVRLEVTPKAHAYWIGDKPALRWEHRLA</sequence>
<proteinExistence type="inferred from homology"/>
<dbReference type="InterPro" id="IPR029063">
    <property type="entry name" value="SAM-dependent_MTases_sf"/>
</dbReference>
<dbReference type="SUPFAM" id="SSF53335">
    <property type="entry name" value="S-adenosyl-L-methionine-dependent methyltransferases"/>
    <property type="match status" value="1"/>
</dbReference>
<dbReference type="RefSeq" id="WP_121889308.1">
    <property type="nucleotide sequence ID" value="NZ_PENI01000006.1"/>
</dbReference>
<dbReference type="EMBL" id="PENI01000006">
    <property type="protein sequence ID" value="RMB85489.1"/>
    <property type="molecule type" value="Genomic_DNA"/>
</dbReference>
<evidence type="ECO:0000256" key="6">
    <source>
        <dbReference type="ARBA" id="ARBA00022603"/>
    </source>
</evidence>
<evidence type="ECO:0000256" key="7">
    <source>
        <dbReference type="ARBA" id="ARBA00022679"/>
    </source>
</evidence>
<dbReference type="GO" id="GO:0005737">
    <property type="term" value="C:cytoplasm"/>
    <property type="evidence" value="ECO:0007669"/>
    <property type="project" value="UniProtKB-SubCell"/>
</dbReference>
<dbReference type="NCBIfam" id="TIGR04188">
    <property type="entry name" value="methyltr_grsp"/>
    <property type="match status" value="1"/>
</dbReference>
<dbReference type="Proteomes" id="UP000270471">
    <property type="component" value="Unassembled WGS sequence"/>
</dbReference>
<comment type="similarity">
    <text evidence="2">Belongs to the methyltransferase superfamily. L-isoaspartyl/D-aspartyl protein methyltransferase family.</text>
</comment>
<protein>
    <recommendedName>
        <fullName evidence="4">Protein-L-isoaspartate O-methyltransferase</fullName>
        <ecNumber evidence="3">2.1.1.77</ecNumber>
    </recommendedName>
    <alternativeName>
        <fullName evidence="11">L-isoaspartyl protein carboxyl methyltransferase</fullName>
    </alternativeName>
    <alternativeName>
        <fullName evidence="9">Protein L-isoaspartyl methyltransferase</fullName>
    </alternativeName>
    <alternativeName>
        <fullName evidence="10">Protein-beta-aspartate methyltransferase</fullName>
    </alternativeName>
</protein>
<evidence type="ECO:0000256" key="11">
    <source>
        <dbReference type="ARBA" id="ARBA00031350"/>
    </source>
</evidence>
<dbReference type="EC" id="2.1.1.77" evidence="3"/>
<dbReference type="GO" id="GO:0004719">
    <property type="term" value="F:protein-L-isoaspartate (D-aspartate) O-methyltransferase activity"/>
    <property type="evidence" value="ECO:0007669"/>
    <property type="project" value="UniProtKB-EC"/>
</dbReference>
<dbReference type="AlphaFoldDB" id="A0A3M0IGW8"/>
<dbReference type="InterPro" id="IPR000682">
    <property type="entry name" value="PCMT"/>
</dbReference>
<reference evidence="12 13" key="1">
    <citation type="submission" date="2017-11" db="EMBL/GenBank/DDBJ databases">
        <title>Draft genome of actinobacteria isolated from guarana (Paullinia cupana (Mart.) Ducke.</title>
        <authorList>
            <person name="Siqueira K.A."/>
            <person name="Liotti R.G."/>
            <person name="Mendes T.A.O."/>
            <person name="Soares M.A."/>
        </authorList>
    </citation>
    <scope>NUCLEOTIDE SEQUENCE [LARGE SCALE GENOMIC DNA]</scope>
    <source>
        <strain evidence="12 13">193</strain>
    </source>
</reference>
<keyword evidence="6 12" id="KW-0489">Methyltransferase</keyword>
<dbReference type="PANTHER" id="PTHR11579">
    <property type="entry name" value="PROTEIN-L-ISOASPARTATE O-METHYLTRANSFERASE"/>
    <property type="match status" value="1"/>
</dbReference>
<name>A0A3M0IGW8_9ACTN</name>
<dbReference type="Gene3D" id="3.40.50.150">
    <property type="entry name" value="Vaccinia Virus protein VP39"/>
    <property type="match status" value="1"/>
</dbReference>
<dbReference type="InterPro" id="IPR026448">
    <property type="entry name" value="Methyltr_grasp"/>
</dbReference>
<keyword evidence="13" id="KW-1185">Reference proteome</keyword>